<name>L0A7Q6_DEIPD</name>
<dbReference type="RefSeq" id="WP_015237498.1">
    <property type="nucleotide sequence ID" value="NC_019793.1"/>
</dbReference>
<accession>L0A7Q6</accession>
<dbReference type="PATRIC" id="fig|937777.3.peg.3789"/>
<feature type="compositionally biased region" description="Basic and acidic residues" evidence="1">
    <location>
        <begin position="53"/>
        <end position="76"/>
    </location>
</feature>
<reference evidence="3" key="1">
    <citation type="submission" date="2012-03" db="EMBL/GenBank/DDBJ databases">
        <title>Complete sequence of chromosome of Deinococcus peraridilitoris DSM 19664.</title>
        <authorList>
            <person name="Lucas S."/>
            <person name="Copeland A."/>
            <person name="Lapidus A."/>
            <person name="Glavina del Rio T."/>
            <person name="Dalin E."/>
            <person name="Tice H."/>
            <person name="Bruce D."/>
            <person name="Goodwin L."/>
            <person name="Pitluck S."/>
            <person name="Peters L."/>
            <person name="Mikhailova N."/>
            <person name="Lu M."/>
            <person name="Kyrpides N."/>
            <person name="Mavromatis K."/>
            <person name="Ivanova N."/>
            <person name="Brettin T."/>
            <person name="Detter J.C."/>
            <person name="Han C."/>
            <person name="Larimer F."/>
            <person name="Land M."/>
            <person name="Hauser L."/>
            <person name="Markowitz V."/>
            <person name="Cheng J.-F."/>
            <person name="Hugenholtz P."/>
            <person name="Woyke T."/>
            <person name="Wu D."/>
            <person name="Pukall R."/>
            <person name="Steenblock K."/>
            <person name="Brambilla E."/>
            <person name="Klenk H.-P."/>
            <person name="Eisen J.A."/>
        </authorList>
    </citation>
    <scope>NUCLEOTIDE SEQUENCE [LARGE SCALE GENOMIC DNA]</scope>
    <source>
        <strain evidence="3">DSM 19664 / LMG 22246 / CIP 109416 / KR-200</strain>
    </source>
</reference>
<protein>
    <submittedName>
        <fullName evidence="2">Uncharacterized protein</fullName>
    </submittedName>
</protein>
<dbReference type="HOGENOM" id="CLU_2522052_0_0_0"/>
<evidence type="ECO:0000256" key="1">
    <source>
        <dbReference type="SAM" id="MobiDB-lite"/>
    </source>
</evidence>
<dbReference type="Proteomes" id="UP000010467">
    <property type="component" value="Chromosome"/>
</dbReference>
<evidence type="ECO:0000313" key="2">
    <source>
        <dbReference type="EMBL" id="AFZ69202.1"/>
    </source>
</evidence>
<keyword evidence="3" id="KW-1185">Reference proteome</keyword>
<dbReference type="AlphaFoldDB" id="L0A7Q6"/>
<proteinExistence type="predicted"/>
<organism evidence="2 3">
    <name type="scientific">Deinococcus peraridilitoris (strain DSM 19664 / LMG 22246 / CIP 109416 / KR-200)</name>
    <dbReference type="NCBI Taxonomy" id="937777"/>
    <lineage>
        <taxon>Bacteria</taxon>
        <taxon>Thermotogati</taxon>
        <taxon>Deinococcota</taxon>
        <taxon>Deinococci</taxon>
        <taxon>Deinococcales</taxon>
        <taxon>Deinococcaceae</taxon>
        <taxon>Deinococcus</taxon>
    </lineage>
</organism>
<evidence type="ECO:0000313" key="3">
    <source>
        <dbReference type="Proteomes" id="UP000010467"/>
    </source>
</evidence>
<feature type="region of interest" description="Disordered" evidence="1">
    <location>
        <begin position="1"/>
        <end position="84"/>
    </location>
</feature>
<dbReference type="EMBL" id="CP003382">
    <property type="protein sequence ID" value="AFZ69202.1"/>
    <property type="molecule type" value="Genomic_DNA"/>
</dbReference>
<dbReference type="KEGG" id="dpd:Deipe_3778"/>
<gene>
    <name evidence="2" type="ordered locus">Deipe_3778</name>
</gene>
<sequence length="84" mass="9385">MNPSERPEVRPEADERSSGLSKTPDDHEGRHQHEDGGVLDAVLNTDTESLRPSSEDEARPTTHREPDELGRLDPKVDPMSSDNR</sequence>
<feature type="compositionally biased region" description="Basic and acidic residues" evidence="1">
    <location>
        <begin position="1"/>
        <end position="36"/>
    </location>
</feature>